<dbReference type="SUPFAM" id="SSF48264">
    <property type="entry name" value="Cytochrome P450"/>
    <property type="match status" value="1"/>
</dbReference>
<comment type="subcellular location">
    <subcellularLocation>
        <location evidence="4">Endoplasmic reticulum membrane</location>
        <topology evidence="4">Peripheral membrane protein</topology>
    </subcellularLocation>
    <subcellularLocation>
        <location evidence="3">Microsome membrane</location>
        <topology evidence="3">Peripheral membrane protein</topology>
    </subcellularLocation>
</comment>
<dbReference type="EnsemblMetazoa" id="SCAU006136-RA">
    <property type="protein sequence ID" value="SCAU006136-PA"/>
    <property type="gene ID" value="SCAU006136"/>
</dbReference>
<keyword evidence="9" id="KW-0492">Microsome</keyword>
<keyword evidence="17" id="KW-1185">Reference proteome</keyword>
<dbReference type="GO" id="GO:0005789">
    <property type="term" value="C:endoplasmic reticulum membrane"/>
    <property type="evidence" value="ECO:0007669"/>
    <property type="project" value="UniProtKB-SubCell"/>
</dbReference>
<protein>
    <recommendedName>
        <fullName evidence="18">Cytochrome P450</fullName>
    </recommendedName>
</protein>
<keyword evidence="10 15" id="KW-0560">Oxidoreductase</keyword>
<dbReference type="InterPro" id="IPR036396">
    <property type="entry name" value="Cyt_P450_sf"/>
</dbReference>
<dbReference type="PRINTS" id="PR00465">
    <property type="entry name" value="EP450IV"/>
</dbReference>
<evidence type="ECO:0000256" key="8">
    <source>
        <dbReference type="ARBA" id="ARBA00022824"/>
    </source>
</evidence>
<evidence type="ECO:0000256" key="7">
    <source>
        <dbReference type="ARBA" id="ARBA00022723"/>
    </source>
</evidence>
<dbReference type="InterPro" id="IPR001128">
    <property type="entry name" value="Cyt_P450"/>
</dbReference>
<feature type="binding site" description="axial binding residue" evidence="14">
    <location>
        <position position="118"/>
    </location>
    <ligand>
        <name>heme</name>
        <dbReference type="ChEBI" id="CHEBI:30413"/>
    </ligand>
    <ligandPart>
        <name>Fe</name>
        <dbReference type="ChEBI" id="CHEBI:18248"/>
    </ligandPart>
</feature>
<dbReference type="GO" id="GO:0005506">
    <property type="term" value="F:iron ion binding"/>
    <property type="evidence" value="ECO:0007669"/>
    <property type="project" value="InterPro"/>
</dbReference>
<dbReference type="PANTHER" id="PTHR24292">
    <property type="entry name" value="CYTOCHROME P450"/>
    <property type="match status" value="1"/>
</dbReference>
<comment type="similarity">
    <text evidence="5 15">Belongs to the cytochrome P450 family.</text>
</comment>
<proteinExistence type="inferred from homology"/>
<name>A0A1I8PA26_STOCA</name>
<evidence type="ECO:0000256" key="15">
    <source>
        <dbReference type="RuleBase" id="RU000461"/>
    </source>
</evidence>
<evidence type="ECO:0000313" key="16">
    <source>
        <dbReference type="EnsemblMetazoa" id="SCAU006136-PA"/>
    </source>
</evidence>
<comment type="cofactor">
    <cofactor evidence="1 14">
        <name>heme</name>
        <dbReference type="ChEBI" id="CHEBI:30413"/>
    </cofactor>
</comment>
<keyword evidence="11 14" id="KW-0408">Iron</keyword>
<keyword evidence="12 15" id="KW-0503">Monooxygenase</keyword>
<evidence type="ECO:0000313" key="17">
    <source>
        <dbReference type="Proteomes" id="UP000095300"/>
    </source>
</evidence>
<dbReference type="PRINTS" id="PR00385">
    <property type="entry name" value="P450"/>
</dbReference>
<dbReference type="Pfam" id="PF00067">
    <property type="entry name" value="p450"/>
    <property type="match status" value="1"/>
</dbReference>
<accession>A0A1I8PA26</accession>
<keyword evidence="13" id="KW-0472">Membrane</keyword>
<dbReference type="GO" id="GO:0004497">
    <property type="term" value="F:monooxygenase activity"/>
    <property type="evidence" value="ECO:0007669"/>
    <property type="project" value="UniProtKB-KW"/>
</dbReference>
<dbReference type="PANTHER" id="PTHR24292:SF54">
    <property type="entry name" value="CYP9F3-RELATED"/>
    <property type="match status" value="1"/>
</dbReference>
<dbReference type="AlphaFoldDB" id="A0A1I8PA26"/>
<comment type="function">
    <text evidence="2">May be involved in the metabolism of insect hormones and in the breakdown of synthetic insecticides.</text>
</comment>
<dbReference type="GO" id="GO:0016705">
    <property type="term" value="F:oxidoreductase activity, acting on paired donors, with incorporation or reduction of molecular oxygen"/>
    <property type="evidence" value="ECO:0007669"/>
    <property type="project" value="InterPro"/>
</dbReference>
<evidence type="ECO:0000256" key="10">
    <source>
        <dbReference type="ARBA" id="ARBA00023002"/>
    </source>
</evidence>
<reference evidence="16" key="1">
    <citation type="submission" date="2020-05" db="UniProtKB">
        <authorList>
            <consortium name="EnsemblMetazoa"/>
        </authorList>
    </citation>
    <scope>IDENTIFICATION</scope>
    <source>
        <strain evidence="16">USDA</strain>
    </source>
</reference>
<evidence type="ECO:0000256" key="3">
    <source>
        <dbReference type="ARBA" id="ARBA00004174"/>
    </source>
</evidence>
<evidence type="ECO:0000256" key="9">
    <source>
        <dbReference type="ARBA" id="ARBA00022848"/>
    </source>
</evidence>
<dbReference type="Proteomes" id="UP000095300">
    <property type="component" value="Unassembled WGS sequence"/>
</dbReference>
<evidence type="ECO:0000256" key="14">
    <source>
        <dbReference type="PIRSR" id="PIRSR602403-1"/>
    </source>
</evidence>
<dbReference type="Gene3D" id="1.10.630.10">
    <property type="entry name" value="Cytochrome P450"/>
    <property type="match status" value="1"/>
</dbReference>
<evidence type="ECO:0000256" key="6">
    <source>
        <dbReference type="ARBA" id="ARBA00022617"/>
    </source>
</evidence>
<evidence type="ECO:0000256" key="11">
    <source>
        <dbReference type="ARBA" id="ARBA00023004"/>
    </source>
</evidence>
<evidence type="ECO:0000256" key="12">
    <source>
        <dbReference type="ARBA" id="ARBA00023033"/>
    </source>
</evidence>
<keyword evidence="6 14" id="KW-0349">Heme</keyword>
<dbReference type="STRING" id="35570.A0A1I8PA26"/>
<keyword evidence="8" id="KW-0256">Endoplasmic reticulum</keyword>
<dbReference type="InterPro" id="IPR050476">
    <property type="entry name" value="Insect_CytP450_Detox"/>
</dbReference>
<gene>
    <name evidence="16" type="primary">106095516</name>
</gene>
<evidence type="ECO:0008006" key="18">
    <source>
        <dbReference type="Google" id="ProtNLM"/>
    </source>
</evidence>
<sequence length="175" mass="20400">EEIQETEENLQGKSLTYEALQKMTYMDMVVSEILRKWPVSLITDRQCNKDYEYVSPSTGERVVIKEGDVVRIPMCAIQRDAKYFENPEVLDPERFSEQNKSNIELGTYLPFGLGPRSCIGNRFALLEIKAFFYYLLRDFRLEPSPKSCVPLELDTANVKLQPKNGFWIQFKPRKC</sequence>
<dbReference type="InterPro" id="IPR017972">
    <property type="entry name" value="Cyt_P450_CS"/>
</dbReference>
<dbReference type="GO" id="GO:0020037">
    <property type="term" value="F:heme binding"/>
    <property type="evidence" value="ECO:0007669"/>
    <property type="project" value="InterPro"/>
</dbReference>
<dbReference type="OrthoDB" id="2789670at2759"/>
<evidence type="ECO:0000256" key="13">
    <source>
        <dbReference type="ARBA" id="ARBA00023136"/>
    </source>
</evidence>
<dbReference type="VEuPathDB" id="VectorBase:SCAU006136"/>
<keyword evidence="7 14" id="KW-0479">Metal-binding</keyword>
<evidence type="ECO:0000256" key="2">
    <source>
        <dbReference type="ARBA" id="ARBA00003690"/>
    </source>
</evidence>
<evidence type="ECO:0000256" key="1">
    <source>
        <dbReference type="ARBA" id="ARBA00001971"/>
    </source>
</evidence>
<evidence type="ECO:0000256" key="5">
    <source>
        <dbReference type="ARBA" id="ARBA00010617"/>
    </source>
</evidence>
<dbReference type="PROSITE" id="PS00086">
    <property type="entry name" value="CYTOCHROME_P450"/>
    <property type="match status" value="1"/>
</dbReference>
<evidence type="ECO:0000256" key="4">
    <source>
        <dbReference type="ARBA" id="ARBA00004406"/>
    </source>
</evidence>
<dbReference type="InterPro" id="IPR002403">
    <property type="entry name" value="Cyt_P450_E_grp-IV"/>
</dbReference>
<organism evidence="16 17">
    <name type="scientific">Stomoxys calcitrans</name>
    <name type="common">Stable fly</name>
    <name type="synonym">Conops calcitrans</name>
    <dbReference type="NCBI Taxonomy" id="35570"/>
    <lineage>
        <taxon>Eukaryota</taxon>
        <taxon>Metazoa</taxon>
        <taxon>Ecdysozoa</taxon>
        <taxon>Arthropoda</taxon>
        <taxon>Hexapoda</taxon>
        <taxon>Insecta</taxon>
        <taxon>Pterygota</taxon>
        <taxon>Neoptera</taxon>
        <taxon>Endopterygota</taxon>
        <taxon>Diptera</taxon>
        <taxon>Brachycera</taxon>
        <taxon>Muscomorpha</taxon>
        <taxon>Muscoidea</taxon>
        <taxon>Muscidae</taxon>
        <taxon>Stomoxys</taxon>
    </lineage>
</organism>